<dbReference type="AlphaFoldDB" id="A0AAV4GLT9"/>
<comment type="caution">
    <text evidence="2">The sequence shown here is derived from an EMBL/GenBank/DDBJ whole genome shotgun (WGS) entry which is preliminary data.</text>
</comment>
<feature type="region of interest" description="Disordered" evidence="1">
    <location>
        <begin position="38"/>
        <end position="58"/>
    </location>
</feature>
<organism evidence="2 3">
    <name type="scientific">Elysia marginata</name>
    <dbReference type="NCBI Taxonomy" id="1093978"/>
    <lineage>
        <taxon>Eukaryota</taxon>
        <taxon>Metazoa</taxon>
        <taxon>Spiralia</taxon>
        <taxon>Lophotrochozoa</taxon>
        <taxon>Mollusca</taxon>
        <taxon>Gastropoda</taxon>
        <taxon>Heterobranchia</taxon>
        <taxon>Euthyneura</taxon>
        <taxon>Panpulmonata</taxon>
        <taxon>Sacoglossa</taxon>
        <taxon>Placobranchoidea</taxon>
        <taxon>Plakobranchidae</taxon>
        <taxon>Elysia</taxon>
    </lineage>
</organism>
<name>A0AAV4GLT9_9GAST</name>
<protein>
    <submittedName>
        <fullName evidence="2">Uncharacterized protein</fullName>
    </submittedName>
</protein>
<gene>
    <name evidence="2" type="ORF">ElyMa_000709500</name>
</gene>
<evidence type="ECO:0000313" key="3">
    <source>
        <dbReference type="Proteomes" id="UP000762676"/>
    </source>
</evidence>
<accession>A0AAV4GLT9</accession>
<dbReference type="Proteomes" id="UP000762676">
    <property type="component" value="Unassembled WGS sequence"/>
</dbReference>
<reference evidence="2 3" key="1">
    <citation type="journal article" date="2021" name="Elife">
        <title>Chloroplast acquisition without the gene transfer in kleptoplastic sea slugs, Plakobranchus ocellatus.</title>
        <authorList>
            <person name="Maeda T."/>
            <person name="Takahashi S."/>
            <person name="Yoshida T."/>
            <person name="Shimamura S."/>
            <person name="Takaki Y."/>
            <person name="Nagai Y."/>
            <person name="Toyoda A."/>
            <person name="Suzuki Y."/>
            <person name="Arimoto A."/>
            <person name="Ishii H."/>
            <person name="Satoh N."/>
            <person name="Nishiyama T."/>
            <person name="Hasebe M."/>
            <person name="Maruyama T."/>
            <person name="Minagawa J."/>
            <person name="Obokata J."/>
            <person name="Shigenobu S."/>
        </authorList>
    </citation>
    <scope>NUCLEOTIDE SEQUENCE [LARGE SCALE GENOMIC DNA]</scope>
</reference>
<keyword evidence="3" id="KW-1185">Reference proteome</keyword>
<feature type="compositionally biased region" description="Polar residues" evidence="1">
    <location>
        <begin position="81"/>
        <end position="97"/>
    </location>
</feature>
<dbReference type="EMBL" id="BMAT01001461">
    <property type="protein sequence ID" value="GFR85996.1"/>
    <property type="molecule type" value="Genomic_DNA"/>
</dbReference>
<proteinExistence type="predicted"/>
<feature type="region of interest" description="Disordered" evidence="1">
    <location>
        <begin position="70"/>
        <end position="97"/>
    </location>
</feature>
<evidence type="ECO:0000256" key="1">
    <source>
        <dbReference type="SAM" id="MobiDB-lite"/>
    </source>
</evidence>
<evidence type="ECO:0000313" key="2">
    <source>
        <dbReference type="EMBL" id="GFR85996.1"/>
    </source>
</evidence>
<sequence length="97" mass="11284">MSRVKRNYMKFCNHKHNGYIIKLNLLRKRETRAKNILTGRDYNTPSDKRDGQTSRILQVKHQQNISLIKKADTARPRKRQTSPAENTPQTMFSTAAA</sequence>